<gene>
    <name evidence="6" type="ORF">WMY93_011335</name>
</gene>
<protein>
    <recommendedName>
        <fullName evidence="5">BHLH domain-containing protein</fullName>
    </recommendedName>
</protein>
<accession>A0AAW0P671</accession>
<dbReference type="SMART" id="SM00353">
    <property type="entry name" value="HLH"/>
    <property type="match status" value="1"/>
</dbReference>
<evidence type="ECO:0000256" key="2">
    <source>
        <dbReference type="ARBA" id="ARBA00023242"/>
    </source>
</evidence>
<dbReference type="Gene3D" id="4.10.280.10">
    <property type="entry name" value="Helix-loop-helix DNA-binding domain"/>
    <property type="match status" value="1"/>
</dbReference>
<proteinExistence type="predicted"/>
<dbReference type="SUPFAM" id="SSF47459">
    <property type="entry name" value="HLH, helix-loop-helix DNA-binding domain"/>
    <property type="match status" value="1"/>
</dbReference>
<dbReference type="FunFam" id="4.10.280.10:FF:000019">
    <property type="entry name" value="Myc proto-oncogene protein"/>
    <property type="match status" value="1"/>
</dbReference>
<feature type="domain" description="BHLH" evidence="5">
    <location>
        <begin position="445"/>
        <end position="497"/>
    </location>
</feature>
<evidence type="ECO:0000313" key="7">
    <source>
        <dbReference type="Proteomes" id="UP001460270"/>
    </source>
</evidence>
<feature type="compositionally biased region" description="Basic residues" evidence="4">
    <location>
        <begin position="398"/>
        <end position="421"/>
    </location>
</feature>
<dbReference type="InterPro" id="IPR002418">
    <property type="entry name" value="Tscrpt_reg_Myc"/>
</dbReference>
<keyword evidence="2" id="KW-0539">Nucleus</keyword>
<dbReference type="Proteomes" id="UP001460270">
    <property type="component" value="Unassembled WGS sequence"/>
</dbReference>
<name>A0AAW0P671_9GOBI</name>
<evidence type="ECO:0000256" key="1">
    <source>
        <dbReference type="ARBA" id="ARBA00023125"/>
    </source>
</evidence>
<evidence type="ECO:0000313" key="6">
    <source>
        <dbReference type="EMBL" id="KAK7915574.1"/>
    </source>
</evidence>
<evidence type="ECO:0000256" key="4">
    <source>
        <dbReference type="SAM" id="MobiDB-lite"/>
    </source>
</evidence>
<dbReference type="InterPro" id="IPR011598">
    <property type="entry name" value="bHLH_dom"/>
</dbReference>
<organism evidence="6 7">
    <name type="scientific">Mugilogobius chulae</name>
    <name type="common">yellowstripe goby</name>
    <dbReference type="NCBI Taxonomy" id="88201"/>
    <lineage>
        <taxon>Eukaryota</taxon>
        <taxon>Metazoa</taxon>
        <taxon>Chordata</taxon>
        <taxon>Craniata</taxon>
        <taxon>Vertebrata</taxon>
        <taxon>Euteleostomi</taxon>
        <taxon>Actinopterygii</taxon>
        <taxon>Neopterygii</taxon>
        <taxon>Teleostei</taxon>
        <taxon>Neoteleostei</taxon>
        <taxon>Acanthomorphata</taxon>
        <taxon>Gobiaria</taxon>
        <taxon>Gobiiformes</taxon>
        <taxon>Gobioidei</taxon>
        <taxon>Gobiidae</taxon>
        <taxon>Gobionellinae</taxon>
        <taxon>Mugilogobius</taxon>
    </lineage>
</organism>
<dbReference type="GO" id="GO:0003700">
    <property type="term" value="F:DNA-binding transcription factor activity"/>
    <property type="evidence" value="ECO:0007669"/>
    <property type="project" value="InterPro"/>
</dbReference>
<feature type="compositionally biased region" description="Low complexity" evidence="4">
    <location>
        <begin position="422"/>
        <end position="437"/>
    </location>
</feature>
<comment type="caution">
    <text evidence="6">The sequence shown here is derived from an EMBL/GenBank/DDBJ whole genome shotgun (WGS) entry which is preliminary data.</text>
</comment>
<dbReference type="InterPro" id="IPR025693">
    <property type="entry name" value="Gly-zipper_OmpA-like_dom"/>
</dbReference>
<dbReference type="EMBL" id="JBBPFD010000008">
    <property type="protein sequence ID" value="KAK7915574.1"/>
    <property type="molecule type" value="Genomic_DNA"/>
</dbReference>
<sequence length="510" mass="55818">MIGSFYGSYAKGAMIGSFYGSYAKGAMIGSFYGSYAKGAMIGSFYGSYAKGAMIGSFYGSYAKGAMIGSFYGSYAKGAMIGSFYGSYAKGAMIGSFYGSYAKGAMIGSFYGSYAKGAMIGSFYGSYAKGAMIGSFYGSYAKGAMIGSIQAPSPNSFLTELTIRTALNMACGHAASLSVDLSGHLNVFPLQFDDLFIFPSVLRSLVPLCCRALSPPMKASETTDSKPLSKEDQLSYVSNILLEDCDMQALNWNCDMFEEKEACPTTAQLEDGPEDFLWKELGKGFDEKLVSSMLSSSPLLSDIDTSIFEEIAGSTLDCQALMENTPEGSEATSDYSSTGGELSNYSSSDSEEEIDVVTVREQEEAEQQRLALQRHNAEIQQQHNYAAPCPASPPPSSSHAHKRLRDGSTRHHPHRNHHHHHSASSTSSSSSRFSCRVSADMEDEEERRRTHNVMERQRRNELKNCFMLLRDNVPELTRNDKASKVVILKKARDCIYSLEEDAHRLQKKETN</sequence>
<dbReference type="Pfam" id="PF00010">
    <property type="entry name" value="HLH"/>
    <property type="match status" value="1"/>
</dbReference>
<dbReference type="CDD" id="cd11400">
    <property type="entry name" value="bHLHzip_Myc"/>
    <property type="match status" value="1"/>
</dbReference>
<dbReference type="PANTHER" id="PTHR45851">
    <property type="entry name" value="MYC PROTO-ONCOGENE"/>
    <property type="match status" value="1"/>
</dbReference>
<feature type="region of interest" description="Disordered" evidence="4">
    <location>
        <begin position="384"/>
        <end position="450"/>
    </location>
</feature>
<evidence type="ECO:0000259" key="5">
    <source>
        <dbReference type="PROSITE" id="PS50888"/>
    </source>
</evidence>
<feature type="region of interest" description="Disordered" evidence="4">
    <location>
        <begin position="324"/>
        <end position="355"/>
    </location>
</feature>
<dbReference type="PROSITE" id="PS50888">
    <property type="entry name" value="BHLH"/>
    <property type="match status" value="1"/>
</dbReference>
<dbReference type="Pfam" id="PF13436">
    <property type="entry name" value="Gly-zipper_OmpA"/>
    <property type="match status" value="3"/>
</dbReference>
<dbReference type="AlphaFoldDB" id="A0AAW0P671"/>
<dbReference type="GO" id="GO:0046983">
    <property type="term" value="F:protein dimerization activity"/>
    <property type="evidence" value="ECO:0007669"/>
    <property type="project" value="InterPro"/>
</dbReference>
<comment type="subunit">
    <text evidence="3">Efficient DNA binding requires dimerization with another bHLH protein. Binds DNA as a heterodimer with MAX.</text>
</comment>
<feature type="compositionally biased region" description="Polar residues" evidence="4">
    <location>
        <begin position="325"/>
        <end position="339"/>
    </location>
</feature>
<keyword evidence="7" id="KW-1185">Reference proteome</keyword>
<keyword evidence="1" id="KW-0238">DNA-binding</keyword>
<dbReference type="InterPro" id="IPR050433">
    <property type="entry name" value="Myc_transcription_factors"/>
</dbReference>
<reference evidence="7" key="1">
    <citation type="submission" date="2024-04" db="EMBL/GenBank/DDBJ databases">
        <title>Salinicola lusitanus LLJ914,a marine bacterium isolated from the Okinawa Trough.</title>
        <authorList>
            <person name="Li J."/>
        </authorList>
    </citation>
    <scope>NUCLEOTIDE SEQUENCE [LARGE SCALE GENOMIC DNA]</scope>
</reference>
<dbReference type="GO" id="GO:0003677">
    <property type="term" value="F:DNA binding"/>
    <property type="evidence" value="ECO:0007669"/>
    <property type="project" value="UniProtKB-KW"/>
</dbReference>
<dbReference type="InterPro" id="IPR036638">
    <property type="entry name" value="HLH_DNA-bd_sf"/>
</dbReference>
<evidence type="ECO:0000256" key="3">
    <source>
        <dbReference type="ARBA" id="ARBA00025872"/>
    </source>
</evidence>
<dbReference type="PRINTS" id="PR00044">
    <property type="entry name" value="LEUZIPPRMYC"/>
</dbReference>